<protein>
    <recommendedName>
        <fullName evidence="2">EF-hand domain-containing protein</fullName>
    </recommendedName>
</protein>
<dbReference type="InterPro" id="IPR002048">
    <property type="entry name" value="EF_hand_dom"/>
</dbReference>
<dbReference type="PROSITE" id="PS50222">
    <property type="entry name" value="EF_HAND_2"/>
    <property type="match status" value="1"/>
</dbReference>
<evidence type="ECO:0000259" key="2">
    <source>
        <dbReference type="PROSITE" id="PS50222"/>
    </source>
</evidence>
<organism evidence="3 4">
    <name type="scientific">Sphingomonas morindae</name>
    <dbReference type="NCBI Taxonomy" id="1541170"/>
    <lineage>
        <taxon>Bacteria</taxon>
        <taxon>Pseudomonadati</taxon>
        <taxon>Pseudomonadota</taxon>
        <taxon>Alphaproteobacteria</taxon>
        <taxon>Sphingomonadales</taxon>
        <taxon>Sphingomonadaceae</taxon>
        <taxon>Sphingomonas</taxon>
    </lineage>
</organism>
<dbReference type="Pfam" id="PF13202">
    <property type="entry name" value="EF-hand_5"/>
    <property type="match status" value="2"/>
</dbReference>
<dbReference type="SUPFAM" id="SSF47473">
    <property type="entry name" value="EF-hand"/>
    <property type="match status" value="1"/>
</dbReference>
<feature type="domain" description="EF-hand" evidence="2">
    <location>
        <begin position="28"/>
        <end position="63"/>
    </location>
</feature>
<evidence type="ECO:0000313" key="4">
    <source>
        <dbReference type="Proteomes" id="UP001056937"/>
    </source>
</evidence>
<proteinExistence type="predicted"/>
<evidence type="ECO:0000313" key="3">
    <source>
        <dbReference type="EMBL" id="USI74210.1"/>
    </source>
</evidence>
<dbReference type="Gene3D" id="1.10.238.10">
    <property type="entry name" value="EF-hand"/>
    <property type="match status" value="1"/>
</dbReference>
<dbReference type="PROSITE" id="PS00018">
    <property type="entry name" value="EF_HAND_1"/>
    <property type="match status" value="1"/>
</dbReference>
<evidence type="ECO:0000256" key="1">
    <source>
        <dbReference type="SAM" id="SignalP"/>
    </source>
</evidence>
<gene>
    <name evidence="3" type="ORF">LHA26_07090</name>
</gene>
<dbReference type="RefSeq" id="WP_252168014.1">
    <property type="nucleotide sequence ID" value="NZ_CP084930.1"/>
</dbReference>
<keyword evidence="4" id="KW-1185">Reference proteome</keyword>
<name>A0ABY4XBY7_9SPHN</name>
<dbReference type="InterPro" id="IPR018247">
    <property type="entry name" value="EF_Hand_1_Ca_BS"/>
</dbReference>
<dbReference type="EMBL" id="CP084930">
    <property type="protein sequence ID" value="USI74210.1"/>
    <property type="molecule type" value="Genomic_DNA"/>
</dbReference>
<keyword evidence="1" id="KW-0732">Signal</keyword>
<sequence length="145" mass="15357">MMKKTIGLALLAAAGAAWADPPPVARATVAARAATMFGKADTDRDGWLSRAEYRAAVLAVARRYDPKIPSEGKGMDAALAQFDSLDRRHEGRIPRADFIAAALAHFDGADLNHDGVITPDEARRAAKIKQKAILSAKPAAAPATR</sequence>
<feature type="signal peptide" evidence="1">
    <location>
        <begin position="1"/>
        <end position="19"/>
    </location>
</feature>
<dbReference type="Proteomes" id="UP001056937">
    <property type="component" value="Chromosome 1"/>
</dbReference>
<dbReference type="InterPro" id="IPR011992">
    <property type="entry name" value="EF-hand-dom_pair"/>
</dbReference>
<feature type="chain" id="PRO_5045700452" description="EF-hand domain-containing protein" evidence="1">
    <location>
        <begin position="20"/>
        <end position="145"/>
    </location>
</feature>
<accession>A0ABY4XBY7</accession>
<reference evidence="3" key="1">
    <citation type="journal article" date="2022" name="Toxins">
        <title>Genomic Analysis of Sphingopyxis sp. USTB-05 for Biodegrading Cyanobacterial Hepatotoxins.</title>
        <authorList>
            <person name="Liu C."/>
            <person name="Xu Q."/>
            <person name="Zhao Z."/>
            <person name="Zhang H."/>
            <person name="Liu X."/>
            <person name="Yin C."/>
            <person name="Liu Y."/>
            <person name="Yan H."/>
        </authorList>
    </citation>
    <scope>NUCLEOTIDE SEQUENCE</scope>
    <source>
        <strain evidence="3">NBD5</strain>
    </source>
</reference>